<dbReference type="GO" id="GO:0003700">
    <property type="term" value="F:DNA-binding transcription factor activity"/>
    <property type="evidence" value="ECO:0007669"/>
    <property type="project" value="UniProtKB-UniRule"/>
</dbReference>
<dbReference type="Proteomes" id="UP000051296">
    <property type="component" value="Unassembled WGS sequence"/>
</dbReference>
<dbReference type="SMART" id="SM00345">
    <property type="entry name" value="HTH_GNTR"/>
    <property type="match status" value="1"/>
</dbReference>
<dbReference type="FunCoup" id="A0A0R2G9Y4">
    <property type="interactions" value="24"/>
</dbReference>
<evidence type="ECO:0000256" key="3">
    <source>
        <dbReference type="ARBA" id="ARBA00023163"/>
    </source>
</evidence>
<dbReference type="Pfam" id="PF07702">
    <property type="entry name" value="UTRA"/>
    <property type="match status" value="1"/>
</dbReference>
<dbReference type="Gene3D" id="1.10.10.10">
    <property type="entry name" value="Winged helix-like DNA-binding domain superfamily/Winged helix DNA-binding domain"/>
    <property type="match status" value="1"/>
</dbReference>
<dbReference type="InterPro" id="IPR028978">
    <property type="entry name" value="Chorismate_lyase_/UTRA_dom_sf"/>
</dbReference>
<dbReference type="Gene3D" id="3.40.1410.10">
    <property type="entry name" value="Chorismate lyase-like"/>
    <property type="match status" value="1"/>
</dbReference>
<dbReference type="PATRIC" id="fig|1123500.6.peg.304"/>
<dbReference type="Pfam" id="PF00392">
    <property type="entry name" value="GntR"/>
    <property type="match status" value="1"/>
</dbReference>
<dbReference type="InterPro" id="IPR011663">
    <property type="entry name" value="UTRA"/>
</dbReference>
<name>A0A0R2G9Y4_9LACO</name>
<gene>
    <name evidence="6" type="ORF">IV68_GL000305</name>
</gene>
<accession>A0A0R2G9Y4</accession>
<keyword evidence="7" id="KW-1185">Reference proteome</keyword>
<dbReference type="InterPro" id="IPR036388">
    <property type="entry name" value="WH-like_DNA-bd_sf"/>
</dbReference>
<dbReference type="SUPFAM" id="SSF46785">
    <property type="entry name" value="Winged helix' DNA-binding domain"/>
    <property type="match status" value="1"/>
</dbReference>
<proteinExistence type="predicted"/>
<dbReference type="NCBIfam" id="TIGR02404">
    <property type="entry name" value="trehalos_R_Bsub"/>
    <property type="match status" value="1"/>
</dbReference>
<dbReference type="GO" id="GO:0003677">
    <property type="term" value="F:DNA binding"/>
    <property type="evidence" value="ECO:0007669"/>
    <property type="project" value="UniProtKB-UniRule"/>
</dbReference>
<dbReference type="RefSeq" id="WP_022791003.1">
    <property type="nucleotide sequence ID" value="NZ_ATUU01000001.1"/>
</dbReference>
<dbReference type="CDD" id="cd07377">
    <property type="entry name" value="WHTH_GntR"/>
    <property type="match status" value="1"/>
</dbReference>
<evidence type="ECO:0000256" key="4">
    <source>
        <dbReference type="NCBIfam" id="TIGR02404"/>
    </source>
</evidence>
<dbReference type="eggNOG" id="COG2188">
    <property type="taxonomic scope" value="Bacteria"/>
</dbReference>
<keyword evidence="1" id="KW-0805">Transcription regulation</keyword>
<feature type="domain" description="HTH gntR-type" evidence="5">
    <location>
        <begin position="1"/>
        <end position="69"/>
    </location>
</feature>
<evidence type="ECO:0000256" key="2">
    <source>
        <dbReference type="ARBA" id="ARBA00023125"/>
    </source>
</evidence>
<keyword evidence="2" id="KW-0238">DNA-binding</keyword>
<dbReference type="SUPFAM" id="SSF64288">
    <property type="entry name" value="Chorismate lyase-like"/>
    <property type="match status" value="1"/>
</dbReference>
<dbReference type="AlphaFoldDB" id="A0A0R2G9Y4"/>
<dbReference type="PANTHER" id="PTHR44846:SF12">
    <property type="entry name" value="HTH-TYPE TRANSCRIPTIONAL REGULATOR TRER"/>
    <property type="match status" value="1"/>
</dbReference>
<evidence type="ECO:0000256" key="1">
    <source>
        <dbReference type="ARBA" id="ARBA00023015"/>
    </source>
</evidence>
<keyword evidence="3" id="KW-0804">Transcription</keyword>
<dbReference type="InParanoid" id="A0A0R2G9Y4"/>
<dbReference type="PRINTS" id="PR00035">
    <property type="entry name" value="HTHGNTR"/>
</dbReference>
<dbReference type="STRING" id="1123500.GCA_000420365_00199"/>
<dbReference type="EMBL" id="JQAX01000001">
    <property type="protein sequence ID" value="KRN33501.1"/>
    <property type="molecule type" value="Genomic_DNA"/>
</dbReference>
<dbReference type="InterPro" id="IPR000524">
    <property type="entry name" value="Tscrpt_reg_HTH_GntR"/>
</dbReference>
<evidence type="ECO:0000313" key="7">
    <source>
        <dbReference type="Proteomes" id="UP000051296"/>
    </source>
</evidence>
<dbReference type="InterPro" id="IPR050679">
    <property type="entry name" value="Bact_HTH_transcr_reg"/>
</dbReference>
<dbReference type="PANTHER" id="PTHR44846">
    <property type="entry name" value="MANNOSYL-D-GLYCERATE TRANSPORT/METABOLISM SYSTEM REPRESSOR MNGR-RELATED"/>
    <property type="match status" value="1"/>
</dbReference>
<organism evidence="6 7">
    <name type="scientific">Weissella halotolerans DSM 20190</name>
    <dbReference type="NCBI Taxonomy" id="1123500"/>
    <lineage>
        <taxon>Bacteria</taxon>
        <taxon>Bacillati</taxon>
        <taxon>Bacillota</taxon>
        <taxon>Bacilli</taxon>
        <taxon>Lactobacillales</taxon>
        <taxon>Lactobacillaceae</taxon>
        <taxon>Weissella</taxon>
    </lineage>
</organism>
<evidence type="ECO:0000313" key="6">
    <source>
        <dbReference type="EMBL" id="KRN33501.1"/>
    </source>
</evidence>
<dbReference type="PROSITE" id="PS50949">
    <property type="entry name" value="HTH_GNTR"/>
    <property type="match status" value="1"/>
</dbReference>
<reference evidence="6 7" key="1">
    <citation type="journal article" date="2015" name="Genome Announc.">
        <title>Expanding the biotechnology potential of lactobacilli through comparative genomics of 213 strains and associated genera.</title>
        <authorList>
            <person name="Sun Z."/>
            <person name="Harris H.M."/>
            <person name="McCann A."/>
            <person name="Guo C."/>
            <person name="Argimon S."/>
            <person name="Zhang W."/>
            <person name="Yang X."/>
            <person name="Jeffery I.B."/>
            <person name="Cooney J.C."/>
            <person name="Kagawa T.F."/>
            <person name="Liu W."/>
            <person name="Song Y."/>
            <person name="Salvetti E."/>
            <person name="Wrobel A."/>
            <person name="Rasinkangas P."/>
            <person name="Parkhill J."/>
            <person name="Rea M.C."/>
            <person name="O'Sullivan O."/>
            <person name="Ritari J."/>
            <person name="Douillard F.P."/>
            <person name="Paul Ross R."/>
            <person name="Yang R."/>
            <person name="Briner A.E."/>
            <person name="Felis G.E."/>
            <person name="de Vos W.M."/>
            <person name="Barrangou R."/>
            <person name="Klaenhammer T.R."/>
            <person name="Caufield P.W."/>
            <person name="Cui Y."/>
            <person name="Zhang H."/>
            <person name="O'Toole P.W."/>
        </authorList>
    </citation>
    <scope>NUCLEOTIDE SEQUENCE [LARGE SCALE GENOMIC DNA]</scope>
    <source>
        <strain evidence="6 7">DSM 20190</strain>
    </source>
</reference>
<dbReference type="InterPro" id="IPR036390">
    <property type="entry name" value="WH_DNA-bd_sf"/>
</dbReference>
<comment type="caution">
    <text evidence="6">The sequence shown here is derived from an EMBL/GenBank/DDBJ whole genome shotgun (WGS) entry which is preliminary data.</text>
</comment>
<dbReference type="OrthoDB" id="9816541at2"/>
<dbReference type="InterPro" id="IPR012770">
    <property type="entry name" value="TreR"/>
</dbReference>
<dbReference type="SMART" id="SM00866">
    <property type="entry name" value="UTRA"/>
    <property type="match status" value="1"/>
</dbReference>
<dbReference type="GO" id="GO:0045892">
    <property type="term" value="P:negative regulation of DNA-templated transcription"/>
    <property type="evidence" value="ECO:0007669"/>
    <property type="project" value="TreeGrafter"/>
</dbReference>
<protein>
    <recommendedName>
        <fullName evidence="4">Trehalose operon repressor</fullName>
    </recommendedName>
</protein>
<sequence length="232" mass="26800">MEKYRIIYQELKERLNQGAYQAGQLLPSDQQLMRQYTVARETVRKAMALLANEGYVQRLRGKGTIAINRRQFHFPVAEIMSYTELTQAEHLDSQNHVLSLSQSYIPVVFHPSDPQALAHRLVRLRIVEGEADIIDYDYVLTATVPELPLAEAKNSLFHYFEQGLGLTIDYAVKTLTVEQATDADRKYMQLPVHTPMVVVRSQTYLNDSQTLSYTESRHRADRFLSVEFARRH</sequence>
<evidence type="ECO:0000259" key="5">
    <source>
        <dbReference type="PROSITE" id="PS50949"/>
    </source>
</evidence>